<dbReference type="RefSeq" id="WP_170039955.1">
    <property type="nucleotide sequence ID" value="NZ_JABDTL010000002.1"/>
</dbReference>
<evidence type="ECO:0000256" key="3">
    <source>
        <dbReference type="ARBA" id="ARBA00022692"/>
    </source>
</evidence>
<dbReference type="GO" id="GO:0022857">
    <property type="term" value="F:transmembrane transporter activity"/>
    <property type="evidence" value="ECO:0007669"/>
    <property type="project" value="InterPro"/>
</dbReference>
<dbReference type="GO" id="GO:0005886">
    <property type="term" value="C:plasma membrane"/>
    <property type="evidence" value="ECO:0007669"/>
    <property type="project" value="UniProtKB-SubCell"/>
</dbReference>
<sequence>MEATVAVRRAPAAGSMRRWWSAMGATGGAVIALVILVLANAIFTPNFATTGNFWNVLFQLSVTLLVAVGMTLVIATGGIDLSVGSVMAISAAVAAVTVDQGLVIAIPLALLAGAAVGLLNGAFVSTFKVQAIVVTLATLLAGRGLAQVINRDGALITINDPGFLVLGRGHIGPVPVQVLIAAAVVALGIFVLRSTPFGRYVLAAGGNPAAARLAGVPVNRTVITVYVMSGMLAALAGLVEASRLGASAAARIGQGAELDAIAAVVVGGTLLSGGRATMMGTVVGALIMQVIATSFNMLLIPYAWALAFKALIILFAVYLQLPRRV</sequence>
<keyword evidence="4 6" id="KW-1133">Transmembrane helix</keyword>
<evidence type="ECO:0000256" key="6">
    <source>
        <dbReference type="SAM" id="Phobius"/>
    </source>
</evidence>
<reference evidence="7 8" key="1">
    <citation type="submission" date="2020-08" db="EMBL/GenBank/DDBJ databases">
        <title>Genomic Encyclopedia of Type Strains, Phase IV (KMG-IV): sequencing the most valuable type-strain genomes for metagenomic binning, comparative biology and taxonomic classification.</title>
        <authorList>
            <person name="Goeker M."/>
        </authorList>
    </citation>
    <scope>NUCLEOTIDE SEQUENCE [LARGE SCALE GENOMIC DNA]</scope>
    <source>
        <strain evidence="7 8">DSM 29007</strain>
    </source>
</reference>
<keyword evidence="5 6" id="KW-0472">Membrane</keyword>
<evidence type="ECO:0000256" key="2">
    <source>
        <dbReference type="ARBA" id="ARBA00022475"/>
    </source>
</evidence>
<feature type="transmembrane region" description="Helical" evidence="6">
    <location>
        <begin position="104"/>
        <end position="124"/>
    </location>
</feature>
<feature type="transmembrane region" description="Helical" evidence="6">
    <location>
        <begin position="170"/>
        <end position="192"/>
    </location>
</feature>
<comment type="subcellular location">
    <subcellularLocation>
        <location evidence="1">Cell membrane</location>
        <topology evidence="1">Multi-pass membrane protein</topology>
    </subcellularLocation>
</comment>
<evidence type="ECO:0000256" key="1">
    <source>
        <dbReference type="ARBA" id="ARBA00004651"/>
    </source>
</evidence>
<keyword evidence="2" id="KW-1003">Cell membrane</keyword>
<dbReference type="PANTHER" id="PTHR32196">
    <property type="entry name" value="ABC TRANSPORTER PERMEASE PROTEIN YPHD-RELATED-RELATED"/>
    <property type="match status" value="1"/>
</dbReference>
<keyword evidence="3 6" id="KW-0812">Transmembrane</keyword>
<dbReference type="Proteomes" id="UP000582837">
    <property type="component" value="Unassembled WGS sequence"/>
</dbReference>
<dbReference type="AlphaFoldDB" id="A0A841GRD7"/>
<dbReference type="CDD" id="cd06579">
    <property type="entry name" value="TM_PBP1_transp_AraH_like"/>
    <property type="match status" value="1"/>
</dbReference>
<dbReference type="Pfam" id="PF02653">
    <property type="entry name" value="BPD_transp_2"/>
    <property type="match status" value="1"/>
</dbReference>
<proteinExistence type="predicted"/>
<dbReference type="PANTHER" id="PTHR32196:SF19">
    <property type="entry name" value="GALACTOFURANOSE TRANSPORTER PERMEASE PROTEIN YTFT"/>
    <property type="match status" value="1"/>
</dbReference>
<accession>A0A841GRD7</accession>
<feature type="transmembrane region" description="Helical" evidence="6">
    <location>
        <begin position="56"/>
        <end position="74"/>
    </location>
</feature>
<evidence type="ECO:0000256" key="4">
    <source>
        <dbReference type="ARBA" id="ARBA00022989"/>
    </source>
</evidence>
<gene>
    <name evidence="7" type="ORF">HNQ61_001779</name>
</gene>
<evidence type="ECO:0000313" key="8">
    <source>
        <dbReference type="Proteomes" id="UP000582837"/>
    </source>
</evidence>
<comment type="caution">
    <text evidence="7">The sequence shown here is derived from an EMBL/GenBank/DDBJ whole genome shotgun (WGS) entry which is preliminary data.</text>
</comment>
<feature type="transmembrane region" description="Helical" evidence="6">
    <location>
        <begin position="301"/>
        <end position="321"/>
    </location>
</feature>
<evidence type="ECO:0000256" key="5">
    <source>
        <dbReference type="ARBA" id="ARBA00023136"/>
    </source>
</evidence>
<dbReference type="EMBL" id="JACHIA010000003">
    <property type="protein sequence ID" value="MBB6070162.1"/>
    <property type="molecule type" value="Genomic_DNA"/>
</dbReference>
<organism evidence="7 8">
    <name type="scientific">Longimicrobium terrae</name>
    <dbReference type="NCBI Taxonomy" id="1639882"/>
    <lineage>
        <taxon>Bacteria</taxon>
        <taxon>Pseudomonadati</taxon>
        <taxon>Gemmatimonadota</taxon>
        <taxon>Longimicrobiia</taxon>
        <taxon>Longimicrobiales</taxon>
        <taxon>Longimicrobiaceae</taxon>
        <taxon>Longimicrobium</taxon>
    </lineage>
</organism>
<dbReference type="InterPro" id="IPR001851">
    <property type="entry name" value="ABC_transp_permease"/>
</dbReference>
<feature type="transmembrane region" description="Helical" evidence="6">
    <location>
        <begin position="131"/>
        <end position="150"/>
    </location>
</feature>
<protein>
    <submittedName>
        <fullName evidence="7">Ribose/xylose/arabinose/galactoside ABC-type transport system permease subunit</fullName>
    </submittedName>
</protein>
<feature type="transmembrane region" description="Helical" evidence="6">
    <location>
        <begin position="20"/>
        <end position="44"/>
    </location>
</feature>
<keyword evidence="8" id="KW-1185">Reference proteome</keyword>
<evidence type="ECO:0000313" key="7">
    <source>
        <dbReference type="EMBL" id="MBB6070162.1"/>
    </source>
</evidence>
<name>A0A841GRD7_9BACT</name>
<feature type="transmembrane region" description="Helical" evidence="6">
    <location>
        <begin position="276"/>
        <end position="295"/>
    </location>
</feature>
<feature type="transmembrane region" description="Helical" evidence="6">
    <location>
        <begin position="81"/>
        <end position="98"/>
    </location>
</feature>